<comment type="caution">
    <text evidence="2">The sequence shown here is derived from an EMBL/GenBank/DDBJ whole genome shotgun (WGS) entry which is preliminary data.</text>
</comment>
<keyword evidence="3" id="KW-1185">Reference proteome</keyword>
<dbReference type="EMBL" id="BOOJ01000057">
    <property type="protein sequence ID" value="GIH95872.1"/>
    <property type="molecule type" value="Genomic_DNA"/>
</dbReference>
<proteinExistence type="predicted"/>
<feature type="region of interest" description="Disordered" evidence="1">
    <location>
        <begin position="200"/>
        <end position="224"/>
    </location>
</feature>
<dbReference type="InterPro" id="IPR050627">
    <property type="entry name" value="Nitroreductase/BluB"/>
</dbReference>
<dbReference type="RefSeq" id="WP_204067943.1">
    <property type="nucleotide sequence ID" value="NZ_BOOJ01000057.1"/>
</dbReference>
<dbReference type="PANTHER" id="PTHR23026:SF123">
    <property type="entry name" value="NAD(P)H NITROREDUCTASE RV3131-RELATED"/>
    <property type="match status" value="1"/>
</dbReference>
<dbReference type="GO" id="GO:0016491">
    <property type="term" value="F:oxidoreductase activity"/>
    <property type="evidence" value="ECO:0007669"/>
    <property type="project" value="InterPro"/>
</dbReference>
<organism evidence="2 3">
    <name type="scientific">Planobispora siamensis</name>
    <dbReference type="NCBI Taxonomy" id="936338"/>
    <lineage>
        <taxon>Bacteria</taxon>
        <taxon>Bacillati</taxon>
        <taxon>Actinomycetota</taxon>
        <taxon>Actinomycetes</taxon>
        <taxon>Streptosporangiales</taxon>
        <taxon>Streptosporangiaceae</taxon>
        <taxon>Planobispora</taxon>
    </lineage>
</organism>
<dbReference type="InterPro" id="IPR000415">
    <property type="entry name" value="Nitroreductase-like"/>
</dbReference>
<sequence>MDDSRSATRTEQETAFALRAAVEAAVYAPSVHNTQPWSFVIEDDEIALRADTDRKLRVGDAEGRELAISCGAALFTVRLTLRALGYEPLVSVLPDPDRLSLLATVRLGENTRPDEDTRTMRAEVERRRTHRAGFTELPVPDRLIDALAAEAGAEGARLTPVRSPAAVRVVASLTSAAQDVQSQDRVFSLEVIRWARPPGSTRKDGVPAEAYPREPRRTSPHFPQRDYAKGHSWGNDADQFVSTSTGAVALLTTEGDSRQDWIAAGQALQRVLLHASGRGVAAAFHTQALEMFHLREFLRQELCSGEYPQMIMRLGFSFDETAAVRRPVGEVLEER</sequence>
<evidence type="ECO:0000313" key="2">
    <source>
        <dbReference type="EMBL" id="GIH95872.1"/>
    </source>
</evidence>
<dbReference type="Gene3D" id="3.40.109.10">
    <property type="entry name" value="NADH Oxidase"/>
    <property type="match status" value="2"/>
</dbReference>
<protein>
    <submittedName>
        <fullName evidence="2">Nitroreductase</fullName>
    </submittedName>
</protein>
<dbReference type="Proteomes" id="UP000619788">
    <property type="component" value="Unassembled WGS sequence"/>
</dbReference>
<evidence type="ECO:0000313" key="3">
    <source>
        <dbReference type="Proteomes" id="UP000619788"/>
    </source>
</evidence>
<evidence type="ECO:0000256" key="1">
    <source>
        <dbReference type="SAM" id="MobiDB-lite"/>
    </source>
</evidence>
<accession>A0A8J3SKC6</accession>
<dbReference type="SUPFAM" id="SSF55469">
    <property type="entry name" value="FMN-dependent nitroreductase-like"/>
    <property type="match status" value="2"/>
</dbReference>
<dbReference type="AlphaFoldDB" id="A0A8J3SKC6"/>
<gene>
    <name evidence="2" type="ORF">Psi01_65020</name>
</gene>
<feature type="compositionally biased region" description="Basic and acidic residues" evidence="1">
    <location>
        <begin position="201"/>
        <end position="224"/>
    </location>
</feature>
<name>A0A8J3SKC6_9ACTN</name>
<dbReference type="PANTHER" id="PTHR23026">
    <property type="entry name" value="NADPH NITROREDUCTASE"/>
    <property type="match status" value="1"/>
</dbReference>
<dbReference type="NCBIfam" id="NF047509">
    <property type="entry name" value="Rv3131_FMN_oxido"/>
    <property type="match status" value="1"/>
</dbReference>
<reference evidence="2 3" key="1">
    <citation type="submission" date="2021-01" db="EMBL/GenBank/DDBJ databases">
        <title>Whole genome shotgun sequence of Planobispora siamensis NBRC 107568.</title>
        <authorList>
            <person name="Komaki H."/>
            <person name="Tamura T."/>
        </authorList>
    </citation>
    <scope>NUCLEOTIDE SEQUENCE [LARGE SCALE GENOMIC DNA]</scope>
    <source>
        <strain evidence="2 3">NBRC 107568</strain>
    </source>
</reference>